<keyword evidence="5" id="KW-0862">Zinc</keyword>
<organism evidence="8">
    <name type="scientific">Harvfovirus sp</name>
    <dbReference type="NCBI Taxonomy" id="2487768"/>
    <lineage>
        <taxon>Viruses</taxon>
        <taxon>Varidnaviria</taxon>
        <taxon>Bamfordvirae</taxon>
        <taxon>Nucleocytoviricota</taxon>
        <taxon>Megaviricetes</taxon>
        <taxon>Imitervirales</taxon>
        <taxon>Mimiviridae</taxon>
        <taxon>Klosneuvirinae</taxon>
    </lineage>
</organism>
<evidence type="ECO:0000256" key="7">
    <source>
        <dbReference type="ARBA" id="ARBA00048348"/>
    </source>
</evidence>
<accession>A0A3G5A2W0</accession>
<evidence type="ECO:0000256" key="3">
    <source>
        <dbReference type="ARBA" id="ARBA00012925"/>
    </source>
</evidence>
<evidence type="ECO:0000256" key="4">
    <source>
        <dbReference type="ARBA" id="ARBA00022723"/>
    </source>
</evidence>
<dbReference type="EMBL" id="MK072282">
    <property type="protein sequence ID" value="AYV81552.1"/>
    <property type="molecule type" value="Genomic_DNA"/>
</dbReference>
<dbReference type="PANTHER" id="PTHR11002:SF76">
    <property type="entry name" value="CARBONIC ANHYDRASE"/>
    <property type="match status" value="1"/>
</dbReference>
<dbReference type="InterPro" id="IPR036874">
    <property type="entry name" value="Carbonic_anhydrase_sf"/>
</dbReference>
<dbReference type="SUPFAM" id="SSF53056">
    <property type="entry name" value="beta-carbonic anhydrase, cab"/>
    <property type="match status" value="1"/>
</dbReference>
<keyword evidence="4" id="KW-0479">Metal-binding</keyword>
<comment type="catalytic activity">
    <reaction evidence="7">
        <text>hydrogencarbonate + H(+) = CO2 + H2O</text>
        <dbReference type="Rhea" id="RHEA:10748"/>
        <dbReference type="ChEBI" id="CHEBI:15377"/>
        <dbReference type="ChEBI" id="CHEBI:15378"/>
        <dbReference type="ChEBI" id="CHEBI:16526"/>
        <dbReference type="ChEBI" id="CHEBI:17544"/>
        <dbReference type="EC" id="4.2.1.1"/>
    </reaction>
</comment>
<evidence type="ECO:0000256" key="5">
    <source>
        <dbReference type="ARBA" id="ARBA00022833"/>
    </source>
</evidence>
<reference evidence="8" key="1">
    <citation type="submission" date="2018-10" db="EMBL/GenBank/DDBJ databases">
        <title>Hidden diversity of soil giant viruses.</title>
        <authorList>
            <person name="Schulz F."/>
            <person name="Alteio L."/>
            <person name="Goudeau D."/>
            <person name="Ryan E.M."/>
            <person name="Malmstrom R.R."/>
            <person name="Blanchard J."/>
            <person name="Woyke T."/>
        </authorList>
    </citation>
    <scope>NUCLEOTIDE SEQUENCE</scope>
    <source>
        <strain evidence="8">HAV1</strain>
    </source>
</reference>
<sequence length="204" mass="22640">MLNCKCVKKSFDELIAGNKKFVSDTAYKKQRRGGQPGACTVVVSCPDSCVPASIIFGNNNLGYFFEVKSVGQTIDADDIESIKYAMIYLKAKLIVIIGHSGCHAIQTTVESITDSKIRSQFPNIIRDILPSVTLTIKRLNLTPEEISKSQQKLINQSTIQNALDKAQTIAYLLNLKYGEHVKAGIYDPPTGQVTWYDENHNIIK</sequence>
<dbReference type="EC" id="4.2.1.1" evidence="3"/>
<dbReference type="SMART" id="SM00947">
    <property type="entry name" value="Pro_CA"/>
    <property type="match status" value="1"/>
</dbReference>
<dbReference type="InterPro" id="IPR001765">
    <property type="entry name" value="Carbonic_anhydrase"/>
</dbReference>
<gene>
    <name evidence="8" type="ORF">Harvfovirus40_15</name>
</gene>
<comment type="cofactor">
    <cofactor evidence="1">
        <name>Zn(2+)</name>
        <dbReference type="ChEBI" id="CHEBI:29105"/>
    </cofactor>
</comment>
<name>A0A3G5A2W0_9VIRU</name>
<proteinExistence type="inferred from homology"/>
<evidence type="ECO:0000256" key="6">
    <source>
        <dbReference type="ARBA" id="ARBA00023239"/>
    </source>
</evidence>
<dbReference type="PANTHER" id="PTHR11002">
    <property type="entry name" value="CARBONIC ANHYDRASE"/>
    <property type="match status" value="1"/>
</dbReference>
<dbReference type="GO" id="GO:0004089">
    <property type="term" value="F:carbonate dehydratase activity"/>
    <property type="evidence" value="ECO:0007669"/>
    <property type="project" value="UniProtKB-EC"/>
</dbReference>
<dbReference type="GO" id="GO:0008270">
    <property type="term" value="F:zinc ion binding"/>
    <property type="evidence" value="ECO:0007669"/>
    <property type="project" value="InterPro"/>
</dbReference>
<protein>
    <recommendedName>
        <fullName evidence="3">carbonic anhydrase</fullName>
        <ecNumber evidence="3">4.2.1.1</ecNumber>
    </recommendedName>
</protein>
<dbReference type="Gene3D" id="3.40.1050.10">
    <property type="entry name" value="Carbonic anhydrase"/>
    <property type="match status" value="1"/>
</dbReference>
<evidence type="ECO:0000256" key="2">
    <source>
        <dbReference type="ARBA" id="ARBA00006217"/>
    </source>
</evidence>
<dbReference type="Pfam" id="PF00484">
    <property type="entry name" value="Pro_CA"/>
    <property type="match status" value="1"/>
</dbReference>
<comment type="similarity">
    <text evidence="2">Belongs to the beta-class carbonic anhydrase family.</text>
</comment>
<evidence type="ECO:0000256" key="1">
    <source>
        <dbReference type="ARBA" id="ARBA00001947"/>
    </source>
</evidence>
<keyword evidence="6" id="KW-0456">Lyase</keyword>
<evidence type="ECO:0000313" key="8">
    <source>
        <dbReference type="EMBL" id="AYV81552.1"/>
    </source>
</evidence>